<evidence type="ECO:0000256" key="6">
    <source>
        <dbReference type="SAM" id="MobiDB-lite"/>
    </source>
</evidence>
<keyword evidence="5" id="KW-0699">rRNA-binding</keyword>
<reference evidence="8" key="1">
    <citation type="submission" date="2017-09" db="EMBL/GenBank/DDBJ databases">
        <title>Depth-based differentiation of microbial function through sediment-hosted aquifers and enrichment of novel symbionts in the deep terrestrial subsurface.</title>
        <authorList>
            <person name="Probst A.J."/>
            <person name="Ladd B."/>
            <person name="Jarett J.K."/>
            <person name="Geller-Mcgrath D.E."/>
            <person name="Sieber C.M.K."/>
            <person name="Emerson J.B."/>
            <person name="Anantharaman K."/>
            <person name="Thomas B.C."/>
            <person name="Malmstrom R."/>
            <person name="Stieglmeier M."/>
            <person name="Klingl A."/>
            <person name="Woyke T."/>
            <person name="Ryan C.M."/>
            <person name="Banfield J.F."/>
        </authorList>
    </citation>
    <scope>NUCLEOTIDE SEQUENCE [LARGE SCALE GENOMIC DNA]</scope>
</reference>
<protein>
    <recommendedName>
        <fullName evidence="4 5">Large ribosomal subunit protein uL4</fullName>
    </recommendedName>
</protein>
<sequence length="218" mass="24011">MKLPIYDQKGEEVGTTVLPKEVFDVSLNPDLVHQVVVSQMANRRQGSAHTKGRGEVRGGGRKPWRQKGTGRARAGSIRSPLWRGGGVTFGPSRDKVFKKKTNQKMRRRALLMVLSTKAKNNLLILLDNLKITESKTKAMAEILKKLPGQGKSTLIVLPGMDKNVILAARNLSGIGIRQAKDLNALDILQFKYLIMPKSAVKVIKETFLKTEGGSTSLK</sequence>
<proteinExistence type="inferred from homology"/>
<dbReference type="PANTHER" id="PTHR10746">
    <property type="entry name" value="50S RIBOSOMAL PROTEIN L4"/>
    <property type="match status" value="1"/>
</dbReference>
<dbReference type="Pfam" id="PF00573">
    <property type="entry name" value="Ribosomal_L4"/>
    <property type="match status" value="1"/>
</dbReference>
<dbReference type="EMBL" id="PEZD01000022">
    <property type="protein sequence ID" value="PIS17384.1"/>
    <property type="molecule type" value="Genomic_DNA"/>
</dbReference>
<organism evidence="7 8">
    <name type="scientific">Candidatus Nealsonbacteria bacterium CG09_land_8_20_14_0_10_42_14</name>
    <dbReference type="NCBI Taxonomy" id="1974707"/>
    <lineage>
        <taxon>Bacteria</taxon>
        <taxon>Candidatus Nealsoniibacteriota</taxon>
    </lineage>
</organism>
<comment type="function">
    <text evidence="5">Forms part of the polypeptide exit tunnel.</text>
</comment>
<dbReference type="GO" id="GO:0019843">
    <property type="term" value="F:rRNA binding"/>
    <property type="evidence" value="ECO:0007669"/>
    <property type="project" value="UniProtKB-UniRule"/>
</dbReference>
<name>A0A2H0WXI4_9BACT</name>
<comment type="function">
    <text evidence="5">One of the primary rRNA binding proteins, this protein initially binds near the 5'-end of the 23S rRNA. It is important during the early stages of 50S assembly. It makes multiple contacts with different domains of the 23S rRNA in the assembled 50S subunit and ribosome.</text>
</comment>
<evidence type="ECO:0000313" key="7">
    <source>
        <dbReference type="EMBL" id="PIS17384.1"/>
    </source>
</evidence>
<gene>
    <name evidence="5" type="primary">rplD</name>
    <name evidence="7" type="ORF">COT59_01015</name>
</gene>
<dbReference type="NCBIfam" id="TIGR03953">
    <property type="entry name" value="rplD_bact"/>
    <property type="match status" value="1"/>
</dbReference>
<dbReference type="Gene3D" id="3.40.1370.10">
    <property type="match status" value="1"/>
</dbReference>
<feature type="region of interest" description="Disordered" evidence="6">
    <location>
        <begin position="42"/>
        <end position="77"/>
    </location>
</feature>
<dbReference type="PANTHER" id="PTHR10746:SF6">
    <property type="entry name" value="LARGE RIBOSOMAL SUBUNIT PROTEIN UL4M"/>
    <property type="match status" value="1"/>
</dbReference>
<dbReference type="AlphaFoldDB" id="A0A2H0WXI4"/>
<evidence type="ECO:0000313" key="8">
    <source>
        <dbReference type="Proteomes" id="UP000229675"/>
    </source>
</evidence>
<accession>A0A2H0WXI4</accession>
<comment type="caution">
    <text evidence="7">The sequence shown here is derived from an EMBL/GenBank/DDBJ whole genome shotgun (WGS) entry which is preliminary data.</text>
</comment>
<keyword evidence="3 5" id="KW-0687">Ribonucleoprotein</keyword>
<evidence type="ECO:0000256" key="4">
    <source>
        <dbReference type="ARBA" id="ARBA00035244"/>
    </source>
</evidence>
<dbReference type="SUPFAM" id="SSF52166">
    <property type="entry name" value="Ribosomal protein L4"/>
    <property type="match status" value="1"/>
</dbReference>
<comment type="similarity">
    <text evidence="1 5">Belongs to the universal ribosomal protein uL4 family.</text>
</comment>
<dbReference type="GO" id="GO:0003735">
    <property type="term" value="F:structural constituent of ribosome"/>
    <property type="evidence" value="ECO:0007669"/>
    <property type="project" value="InterPro"/>
</dbReference>
<keyword evidence="2 5" id="KW-0689">Ribosomal protein</keyword>
<evidence type="ECO:0000256" key="5">
    <source>
        <dbReference type="HAMAP-Rule" id="MF_01328"/>
    </source>
</evidence>
<keyword evidence="5" id="KW-0694">RNA-binding</keyword>
<comment type="subunit">
    <text evidence="5">Part of the 50S ribosomal subunit.</text>
</comment>
<feature type="compositionally biased region" description="Basic residues" evidence="6">
    <location>
        <begin position="59"/>
        <end position="70"/>
    </location>
</feature>
<evidence type="ECO:0000256" key="3">
    <source>
        <dbReference type="ARBA" id="ARBA00023274"/>
    </source>
</evidence>
<evidence type="ECO:0000256" key="1">
    <source>
        <dbReference type="ARBA" id="ARBA00010528"/>
    </source>
</evidence>
<dbReference type="GO" id="GO:1990904">
    <property type="term" value="C:ribonucleoprotein complex"/>
    <property type="evidence" value="ECO:0007669"/>
    <property type="project" value="UniProtKB-KW"/>
</dbReference>
<dbReference type="InterPro" id="IPR002136">
    <property type="entry name" value="Ribosomal_uL4"/>
</dbReference>
<dbReference type="InterPro" id="IPR013005">
    <property type="entry name" value="Ribosomal_uL4-like"/>
</dbReference>
<evidence type="ECO:0000256" key="2">
    <source>
        <dbReference type="ARBA" id="ARBA00022980"/>
    </source>
</evidence>
<dbReference type="GO" id="GO:0006412">
    <property type="term" value="P:translation"/>
    <property type="evidence" value="ECO:0007669"/>
    <property type="project" value="UniProtKB-UniRule"/>
</dbReference>
<dbReference type="GO" id="GO:0005840">
    <property type="term" value="C:ribosome"/>
    <property type="evidence" value="ECO:0007669"/>
    <property type="project" value="UniProtKB-KW"/>
</dbReference>
<dbReference type="InterPro" id="IPR023574">
    <property type="entry name" value="Ribosomal_uL4_dom_sf"/>
</dbReference>
<dbReference type="Proteomes" id="UP000229675">
    <property type="component" value="Unassembled WGS sequence"/>
</dbReference>
<dbReference type="HAMAP" id="MF_01328_B">
    <property type="entry name" value="Ribosomal_uL4_B"/>
    <property type="match status" value="1"/>
</dbReference>